<proteinExistence type="predicted"/>
<evidence type="ECO:0000256" key="1">
    <source>
        <dbReference type="SAM" id="Phobius"/>
    </source>
</evidence>
<sequence length="154" mass="15931">MSTAKTASGFGRPTMMAVVAIGLAVVGGTLWVSTKGGAENVFASLGGGPRPLAPGSLHVDDIASEPSGYKGPLTLRAVVAKAEGSNPSKFIVVDAREAKICKSTNCAKFQLPVSAEAAMPVSRWDEVDLEGELIQSGRQLSFRAAGLKNLGQFQ</sequence>
<organism evidence="2 3">
    <name type="scientific">Methylorubrum extorquens</name>
    <name type="common">Methylobacterium dichloromethanicum</name>
    <name type="synonym">Methylobacterium extorquens</name>
    <dbReference type="NCBI Taxonomy" id="408"/>
    <lineage>
        <taxon>Bacteria</taxon>
        <taxon>Pseudomonadati</taxon>
        <taxon>Pseudomonadota</taxon>
        <taxon>Alphaproteobacteria</taxon>
        <taxon>Hyphomicrobiales</taxon>
        <taxon>Methylobacteriaceae</taxon>
        <taxon>Methylorubrum</taxon>
    </lineage>
</organism>
<accession>A0A1S1P2B4</accession>
<comment type="caution">
    <text evidence="2">The sequence shown here is derived from an EMBL/GenBank/DDBJ whole genome shotgun (WGS) entry which is preliminary data.</text>
</comment>
<evidence type="ECO:0000313" key="2">
    <source>
        <dbReference type="EMBL" id="OHV15369.1"/>
    </source>
</evidence>
<dbReference type="AlphaFoldDB" id="A0A1S1P2B4"/>
<evidence type="ECO:0000313" key="3">
    <source>
        <dbReference type="Proteomes" id="UP000180215"/>
    </source>
</evidence>
<name>A0A1S1P2B4_METEX</name>
<protein>
    <submittedName>
        <fullName evidence="2">Uncharacterized protein</fullName>
    </submittedName>
</protein>
<keyword evidence="1" id="KW-1133">Transmembrane helix</keyword>
<feature type="transmembrane region" description="Helical" evidence="1">
    <location>
        <begin position="15"/>
        <end position="32"/>
    </location>
</feature>
<reference evidence="2 3" key="1">
    <citation type="submission" date="2016-10" db="EMBL/GenBank/DDBJ databases">
        <title>Draft genome sequence of Methylobacterium extorquens CP3, a seed endophyte of Crotalaria pumila with plant growth-promoting and metal tolerance properties.</title>
        <authorList>
            <person name="Sanchez-Lopez A.S."/>
            <person name="Van Hamme J.D."/>
            <person name="Thijs S."/>
            <person name="Mcammond B.M."/>
            <person name="Stevens V."/>
            <person name="Gonzalez-Chavez M.D.C."/>
            <person name="Vangronsveld J."/>
        </authorList>
    </citation>
    <scope>NUCLEOTIDE SEQUENCE [LARGE SCALE GENOMIC DNA]</scope>
    <source>
        <strain evidence="2 3">CP3</strain>
    </source>
</reference>
<dbReference type="EMBL" id="MNAO01000285">
    <property type="protein sequence ID" value="OHV15369.1"/>
    <property type="molecule type" value="Genomic_DNA"/>
</dbReference>
<dbReference type="Proteomes" id="UP000180215">
    <property type="component" value="Unassembled WGS sequence"/>
</dbReference>
<keyword evidence="1" id="KW-0812">Transmembrane</keyword>
<keyword evidence="1" id="KW-0472">Membrane</keyword>
<gene>
    <name evidence="2" type="ORF">BK022_19560</name>
</gene>